<sequence>MAASVRPSMFSFALSRILDSWTALQLAVQQSFGGPESAEKARWMIHAIETWFLENQGLETYEVEDFLERVLNSEFNLILEDNSVQEIARLICLYYRLCQEKTAQEIQQLLQSLPRPAVQGCLSGGEPLEFDTADVMVPDSALSYQPPPRFQQNQTYLNSAQSSSSRGNADSMETDEQPQEAEDGWQVIRRGKKR</sequence>
<dbReference type="GO" id="GO:0006364">
    <property type="term" value="P:rRNA processing"/>
    <property type="evidence" value="ECO:0007669"/>
    <property type="project" value="UniProtKB-KW"/>
</dbReference>
<evidence type="ECO:0000256" key="3">
    <source>
        <dbReference type="ARBA" id="ARBA00017551"/>
    </source>
</evidence>
<dbReference type="EMBL" id="JAWDGP010006302">
    <property type="protein sequence ID" value="KAK3743547.1"/>
    <property type="molecule type" value="Genomic_DNA"/>
</dbReference>
<evidence type="ECO:0000313" key="6">
    <source>
        <dbReference type="EMBL" id="KAK3743547.1"/>
    </source>
</evidence>
<protein>
    <recommendedName>
        <fullName evidence="3">Pre-rRNA-processing protein TSR2 homolog</fullName>
    </recommendedName>
</protein>
<feature type="compositionally biased region" description="Polar residues" evidence="5">
    <location>
        <begin position="150"/>
        <end position="168"/>
    </location>
</feature>
<proteinExistence type="inferred from homology"/>
<feature type="compositionally biased region" description="Acidic residues" evidence="5">
    <location>
        <begin position="172"/>
        <end position="183"/>
    </location>
</feature>
<dbReference type="InterPro" id="IPR019398">
    <property type="entry name" value="Pre-rRNA_process_TSR2"/>
</dbReference>
<feature type="region of interest" description="Disordered" evidence="5">
    <location>
        <begin position="141"/>
        <end position="194"/>
    </location>
</feature>
<dbReference type="Pfam" id="PF10273">
    <property type="entry name" value="WGG"/>
    <property type="match status" value="1"/>
</dbReference>
<comment type="function">
    <text evidence="1">May be involved in 20S pre-rRNA processing.</text>
</comment>
<comment type="similarity">
    <text evidence="2">Belongs to the TSR2 family.</text>
</comment>
<name>A0AAE0YGT7_9GAST</name>
<dbReference type="AlphaFoldDB" id="A0AAE0YGT7"/>
<accession>A0AAE0YGT7</accession>
<evidence type="ECO:0000256" key="4">
    <source>
        <dbReference type="ARBA" id="ARBA00022552"/>
    </source>
</evidence>
<evidence type="ECO:0000256" key="1">
    <source>
        <dbReference type="ARBA" id="ARBA00002210"/>
    </source>
</evidence>
<organism evidence="6 7">
    <name type="scientific">Elysia crispata</name>
    <name type="common">lettuce slug</name>
    <dbReference type="NCBI Taxonomy" id="231223"/>
    <lineage>
        <taxon>Eukaryota</taxon>
        <taxon>Metazoa</taxon>
        <taxon>Spiralia</taxon>
        <taxon>Lophotrochozoa</taxon>
        <taxon>Mollusca</taxon>
        <taxon>Gastropoda</taxon>
        <taxon>Heterobranchia</taxon>
        <taxon>Euthyneura</taxon>
        <taxon>Panpulmonata</taxon>
        <taxon>Sacoglossa</taxon>
        <taxon>Placobranchoidea</taxon>
        <taxon>Plakobranchidae</taxon>
        <taxon>Elysia</taxon>
    </lineage>
</organism>
<dbReference type="Proteomes" id="UP001283361">
    <property type="component" value="Unassembled WGS sequence"/>
</dbReference>
<keyword evidence="4" id="KW-0698">rRNA processing</keyword>
<dbReference type="PANTHER" id="PTHR21250">
    <property type="entry name" value="PRE-RRNA-PROCESSING PROTEIN TSR2 HOMOLOG"/>
    <property type="match status" value="1"/>
</dbReference>
<reference evidence="6" key="1">
    <citation type="journal article" date="2023" name="G3 (Bethesda)">
        <title>A reference genome for the long-term kleptoplast-retaining sea slug Elysia crispata morphotype clarki.</title>
        <authorList>
            <person name="Eastman K.E."/>
            <person name="Pendleton A.L."/>
            <person name="Shaikh M.A."/>
            <person name="Suttiyut T."/>
            <person name="Ogas R."/>
            <person name="Tomko P."/>
            <person name="Gavelis G."/>
            <person name="Widhalm J.R."/>
            <person name="Wisecaver J.H."/>
        </authorList>
    </citation>
    <scope>NUCLEOTIDE SEQUENCE</scope>
    <source>
        <strain evidence="6">ECLA1</strain>
    </source>
</reference>
<comment type="caution">
    <text evidence="6">The sequence shown here is derived from an EMBL/GenBank/DDBJ whole genome shotgun (WGS) entry which is preliminary data.</text>
</comment>
<evidence type="ECO:0000313" key="7">
    <source>
        <dbReference type="Proteomes" id="UP001283361"/>
    </source>
</evidence>
<keyword evidence="7" id="KW-1185">Reference proteome</keyword>
<evidence type="ECO:0000256" key="5">
    <source>
        <dbReference type="SAM" id="MobiDB-lite"/>
    </source>
</evidence>
<gene>
    <name evidence="6" type="ORF">RRG08_027414</name>
</gene>
<evidence type="ECO:0000256" key="2">
    <source>
        <dbReference type="ARBA" id="ARBA00006524"/>
    </source>
</evidence>